<dbReference type="SUPFAM" id="SSF55961">
    <property type="entry name" value="Bet v1-like"/>
    <property type="match status" value="1"/>
</dbReference>
<accession>A0A7I7RSX9</accession>
<dbReference type="Proteomes" id="UP000467428">
    <property type="component" value="Chromosome"/>
</dbReference>
<reference evidence="3 4" key="1">
    <citation type="journal article" date="2019" name="Emerg. Microbes Infect.">
        <title>Comprehensive subspecies identification of 175 nontuberculous mycobacteria species based on 7547 genomic profiles.</title>
        <authorList>
            <person name="Matsumoto Y."/>
            <person name="Kinjo T."/>
            <person name="Motooka D."/>
            <person name="Nabeya D."/>
            <person name="Jung N."/>
            <person name="Uechi K."/>
            <person name="Horii T."/>
            <person name="Iida T."/>
            <person name="Fujita J."/>
            <person name="Nakamura S."/>
        </authorList>
    </citation>
    <scope>NUCLEOTIDE SEQUENCE [LARGE SCALE GENOMIC DNA]</scope>
    <source>
        <strain evidence="3 4">JCM 18538</strain>
    </source>
</reference>
<proteinExistence type="inferred from homology"/>
<dbReference type="RefSeq" id="WP_163917045.1">
    <property type="nucleotide sequence ID" value="NZ_AP022593.1"/>
</dbReference>
<keyword evidence="4" id="KW-1185">Reference proteome</keyword>
<evidence type="ECO:0000313" key="3">
    <source>
        <dbReference type="EMBL" id="BBY47126.1"/>
    </source>
</evidence>
<organism evidence="3 4">
    <name type="scientific">Mycolicibacterium arabiense</name>
    <dbReference type="NCBI Taxonomy" id="1286181"/>
    <lineage>
        <taxon>Bacteria</taxon>
        <taxon>Bacillati</taxon>
        <taxon>Actinomycetota</taxon>
        <taxon>Actinomycetes</taxon>
        <taxon>Mycobacteriales</taxon>
        <taxon>Mycobacteriaceae</taxon>
        <taxon>Mycolicibacterium</taxon>
    </lineage>
</organism>
<dbReference type="Pfam" id="PF08327">
    <property type="entry name" value="AHSA1"/>
    <property type="match status" value="1"/>
</dbReference>
<geneLocation type="plasmid" evidence="4">
    <name>pjcm18538 dna</name>
</geneLocation>
<dbReference type="Gene3D" id="3.30.530.20">
    <property type="match status" value="1"/>
</dbReference>
<evidence type="ECO:0000256" key="1">
    <source>
        <dbReference type="ARBA" id="ARBA00006817"/>
    </source>
</evidence>
<evidence type="ECO:0000259" key="2">
    <source>
        <dbReference type="Pfam" id="PF08327"/>
    </source>
</evidence>
<dbReference type="InterPro" id="IPR023393">
    <property type="entry name" value="START-like_dom_sf"/>
</dbReference>
<protein>
    <submittedName>
        <fullName evidence="3">ATPase</fullName>
    </submittedName>
</protein>
<name>A0A7I7RSX9_9MYCO</name>
<dbReference type="InterPro" id="IPR013538">
    <property type="entry name" value="ASHA1/2-like_C"/>
</dbReference>
<sequence>MTDPEGRLTVDGDRAVLVFERRLAHPPEAVWAALTEPVHRDRWMGRSAVDGRAGGTIETVASGPALPPDVKRMTGRILVWDPPHVFEHEWNQVIVEPGVVRYELTPDGDGTLLTFTHRGLGIPNANGFRPGTQAFLDRLEAHLDGRPLPNWADRYQDIAGVSPLP</sequence>
<comment type="similarity">
    <text evidence="1">Belongs to the AHA1 family.</text>
</comment>
<gene>
    <name evidence="3" type="ORF">MARA_05940</name>
</gene>
<dbReference type="KEGG" id="marz:MARA_05940"/>
<evidence type="ECO:0000313" key="4">
    <source>
        <dbReference type="Proteomes" id="UP000467428"/>
    </source>
</evidence>
<feature type="domain" description="Activator of Hsp90 ATPase homologue 1/2-like C-terminal" evidence="2">
    <location>
        <begin position="25"/>
        <end position="143"/>
    </location>
</feature>
<dbReference type="CDD" id="cd08899">
    <property type="entry name" value="SRPBCC_CalC_Aha1-like_6"/>
    <property type="match status" value="1"/>
</dbReference>
<dbReference type="AlphaFoldDB" id="A0A7I7RSX9"/>
<dbReference type="EMBL" id="AP022593">
    <property type="protein sequence ID" value="BBY47126.1"/>
    <property type="molecule type" value="Genomic_DNA"/>
</dbReference>